<comment type="caution">
    <text evidence="2">The sequence shown here is derived from an EMBL/GenBank/DDBJ whole genome shotgun (WGS) entry which is preliminary data.</text>
</comment>
<gene>
    <name evidence="2" type="ORF">Fot_37699</name>
</gene>
<dbReference type="EMBL" id="JBFOLJ010000011">
    <property type="protein sequence ID" value="KAL2493942.1"/>
    <property type="molecule type" value="Genomic_DNA"/>
</dbReference>
<reference evidence="3" key="1">
    <citation type="submission" date="2024-07" db="EMBL/GenBank/DDBJ databases">
        <title>Two chromosome-level genome assemblies of Korean endemic species Abeliophyllum distichum and Forsythia ovata (Oleaceae).</title>
        <authorList>
            <person name="Jang H."/>
        </authorList>
    </citation>
    <scope>NUCLEOTIDE SEQUENCE [LARGE SCALE GENOMIC DNA]</scope>
</reference>
<proteinExistence type="predicted"/>
<dbReference type="AlphaFoldDB" id="A0ABD1S264"/>
<name>A0ABD1S264_9LAMI</name>
<evidence type="ECO:0000313" key="2">
    <source>
        <dbReference type="EMBL" id="KAL2493942.1"/>
    </source>
</evidence>
<sequence>MSAKVKALQDDLINFRHSDEGKQIFEDGKQDGGTKLLDLIKDELPDINFNFLYEEGETASLSFPSKIDNNKTVAEIDYLEVVITSEAMIEPNNGIRPSQASTEPTSSEVVLET</sequence>
<feature type="region of interest" description="Disordered" evidence="1">
    <location>
        <begin position="91"/>
        <end position="113"/>
    </location>
</feature>
<evidence type="ECO:0000256" key="1">
    <source>
        <dbReference type="SAM" id="MobiDB-lite"/>
    </source>
</evidence>
<protein>
    <submittedName>
        <fullName evidence="2">Uncharacterized protein</fullName>
    </submittedName>
</protein>
<feature type="compositionally biased region" description="Polar residues" evidence="1">
    <location>
        <begin position="95"/>
        <end position="113"/>
    </location>
</feature>
<dbReference type="Proteomes" id="UP001604277">
    <property type="component" value="Unassembled WGS sequence"/>
</dbReference>
<accession>A0ABD1S264</accession>
<evidence type="ECO:0000313" key="3">
    <source>
        <dbReference type="Proteomes" id="UP001604277"/>
    </source>
</evidence>
<keyword evidence="3" id="KW-1185">Reference proteome</keyword>
<organism evidence="2 3">
    <name type="scientific">Forsythia ovata</name>
    <dbReference type="NCBI Taxonomy" id="205694"/>
    <lineage>
        <taxon>Eukaryota</taxon>
        <taxon>Viridiplantae</taxon>
        <taxon>Streptophyta</taxon>
        <taxon>Embryophyta</taxon>
        <taxon>Tracheophyta</taxon>
        <taxon>Spermatophyta</taxon>
        <taxon>Magnoliopsida</taxon>
        <taxon>eudicotyledons</taxon>
        <taxon>Gunneridae</taxon>
        <taxon>Pentapetalae</taxon>
        <taxon>asterids</taxon>
        <taxon>lamiids</taxon>
        <taxon>Lamiales</taxon>
        <taxon>Oleaceae</taxon>
        <taxon>Forsythieae</taxon>
        <taxon>Forsythia</taxon>
    </lineage>
</organism>